<evidence type="ECO:0000256" key="8">
    <source>
        <dbReference type="ARBA" id="ARBA00023235"/>
    </source>
</evidence>
<name>A0A1X7R8J5_9SACH</name>
<dbReference type="GO" id="GO:0003677">
    <property type="term" value="F:DNA binding"/>
    <property type="evidence" value="ECO:0007669"/>
    <property type="project" value="UniProtKB-KW"/>
</dbReference>
<dbReference type="InterPro" id="IPR027417">
    <property type="entry name" value="P-loop_NTPase"/>
</dbReference>
<dbReference type="SMART" id="SM00956">
    <property type="entry name" value="RQC"/>
    <property type="match status" value="1"/>
</dbReference>
<dbReference type="InterPro" id="IPR018982">
    <property type="entry name" value="RQC_domain"/>
</dbReference>
<keyword evidence="8" id="KW-0413">Isomerase</keyword>
<evidence type="ECO:0000313" key="15">
    <source>
        <dbReference type="EMBL" id="SMN21556.1"/>
    </source>
</evidence>
<dbReference type="InterPro" id="IPR036388">
    <property type="entry name" value="WH-like_DNA-bd_sf"/>
</dbReference>
<dbReference type="SUPFAM" id="SSF52540">
    <property type="entry name" value="P-loop containing nucleoside triphosphate hydrolases"/>
    <property type="match status" value="2"/>
</dbReference>
<dbReference type="GO" id="GO:0009378">
    <property type="term" value="F:four-way junction helicase activity"/>
    <property type="evidence" value="ECO:0007669"/>
    <property type="project" value="TreeGrafter"/>
</dbReference>
<dbReference type="CDD" id="cd18794">
    <property type="entry name" value="SF2_C_RecQ"/>
    <property type="match status" value="1"/>
</dbReference>
<keyword evidence="6 11" id="KW-0067">ATP-binding</keyword>
<comment type="subcellular location">
    <subcellularLocation>
        <location evidence="1 11">Nucleus</location>
    </subcellularLocation>
</comment>
<dbReference type="PROSITE" id="PS51194">
    <property type="entry name" value="HELICASE_CTER"/>
    <property type="match status" value="1"/>
</dbReference>
<comment type="catalytic activity">
    <reaction evidence="11">
        <text>ATP + H2O = ADP + phosphate + H(+)</text>
        <dbReference type="Rhea" id="RHEA:13065"/>
        <dbReference type="ChEBI" id="CHEBI:15377"/>
        <dbReference type="ChEBI" id="CHEBI:15378"/>
        <dbReference type="ChEBI" id="CHEBI:30616"/>
        <dbReference type="ChEBI" id="CHEBI:43474"/>
        <dbReference type="ChEBI" id="CHEBI:456216"/>
    </reaction>
</comment>
<dbReference type="InterPro" id="IPR011545">
    <property type="entry name" value="DEAD/DEAH_box_helicase_dom"/>
</dbReference>
<dbReference type="NCBIfam" id="TIGR00614">
    <property type="entry name" value="recQ_fam"/>
    <property type="match status" value="1"/>
</dbReference>
<dbReference type="GO" id="GO:0031422">
    <property type="term" value="C:RecQ family helicase-topoisomerase III complex"/>
    <property type="evidence" value="ECO:0007669"/>
    <property type="project" value="UniProtKB-ARBA"/>
</dbReference>
<evidence type="ECO:0000256" key="11">
    <source>
        <dbReference type="RuleBase" id="RU364117"/>
    </source>
</evidence>
<dbReference type="GO" id="GO:0031573">
    <property type="term" value="P:mitotic intra-S DNA damage checkpoint signaling"/>
    <property type="evidence" value="ECO:0007669"/>
    <property type="project" value="UniProtKB-ARBA"/>
</dbReference>
<evidence type="ECO:0000259" key="14">
    <source>
        <dbReference type="PROSITE" id="PS51194"/>
    </source>
</evidence>
<dbReference type="Gene3D" id="3.40.50.300">
    <property type="entry name" value="P-loop containing nucleotide triphosphate hydrolases"/>
    <property type="match status" value="2"/>
</dbReference>
<sequence length="917" mass="105595">MQEEWFNGSVIDIQNNIIERLKDLNRLLSKKSGIIQSTELSKNDKIERLENEINPQLEKLNISVSKLDSKLDNIHNNKNDNDDDDDDDDDTDTDTELQKDKEPTPWMFNEDDDQYDESQFYDISLEGLSDDEGYQDEMENVARNEPNIIESDPDNVFSDNESISMSENRVLSSTPSLSPTRSLSNEHIIISSDDDENTLDIMEVDDPIDQEEIVDLEPILSDEDLLPSVLSSQIQSSTKKVIGIEEEEKEIHYKWTDELYLKLNKIFRLLNFRNNQLKAINSTLSGKDVFVLMPTGGGKSLCYQLPAIIKNGKTHGTSIVVSPLVSLMQDQVDHLLALGIKATNLNSRLNAQQKSFVFQLLVNGDLDLLYISPEMINASTKFQTVLQSLFRTHNLSRIIIDEAHCVSSWGHDFRPDYKQLNYFKDNFPNIPIMALTATANSFVINDIIKNLKFNQTNMTLLRQSFNRDNLFYQILPKNSNTKIMVDTIKNFILENFKNQTGIIYCHSKKSCEEVSEMLTNLKIKSAAYHAGMSANERIRVQKSWQDNIIQVICATVAFGMGIDKPDVRFVMHFTIPRSLESYYQETGRAGRDGRYSYCITFYSFKDVRKLQKMIQIDKSLNKENKTVHLNKLQQVMTFCENQFECRRNLILNYFDEKFDSNFCFQNCDNCAKKDLDLTNTDASQIKEQDITETALQIIDLVDSLGSDRVTVINCQEIFKGSKSAKIVQAGYAQLRGHGLGKEWSKQDLERIFFYLITLKVLQEYSVMNKCGYGSSYVKLGPEATKLRNKKLNITMKFNIAEKRSKPSKTDTTVEEKPHFIKILRNRKANRIEAPVRPHQARPRRVHNATYVTTYKDTEVVAYEHDLEIVRQLKEQQCATEKSTRSSGTKSSTKGHRRKTRRYRRGGRSSRKTYRARN</sequence>
<feature type="domain" description="Helicase ATP-binding" evidence="13">
    <location>
        <begin position="280"/>
        <end position="457"/>
    </location>
</feature>
<evidence type="ECO:0000256" key="2">
    <source>
        <dbReference type="ARBA" id="ARBA00005446"/>
    </source>
</evidence>
<feature type="compositionally biased region" description="Acidic residues" evidence="12">
    <location>
        <begin position="81"/>
        <end position="95"/>
    </location>
</feature>
<keyword evidence="9 11" id="KW-0539">Nucleus</keyword>
<dbReference type="PROSITE" id="PS00690">
    <property type="entry name" value="DEAH_ATP_HELICASE"/>
    <property type="match status" value="1"/>
</dbReference>
<dbReference type="InterPro" id="IPR036390">
    <property type="entry name" value="WH_DNA-bd_sf"/>
</dbReference>
<keyword evidence="16" id="KW-1185">Reference proteome</keyword>
<dbReference type="Pfam" id="PF00270">
    <property type="entry name" value="DEAD"/>
    <property type="match status" value="1"/>
</dbReference>
<feature type="region of interest" description="Disordered" evidence="12">
    <location>
        <begin position="73"/>
        <end position="112"/>
    </location>
</feature>
<dbReference type="GO" id="GO:0005737">
    <property type="term" value="C:cytoplasm"/>
    <property type="evidence" value="ECO:0007669"/>
    <property type="project" value="TreeGrafter"/>
</dbReference>
<dbReference type="Pfam" id="PF00271">
    <property type="entry name" value="Helicase_C"/>
    <property type="match status" value="1"/>
</dbReference>
<evidence type="ECO:0000313" key="16">
    <source>
        <dbReference type="Proteomes" id="UP000196158"/>
    </source>
</evidence>
<dbReference type="Gene3D" id="1.10.10.10">
    <property type="entry name" value="Winged helix-like DNA-binding domain superfamily/Winged helix DNA-binding domain"/>
    <property type="match status" value="1"/>
</dbReference>
<dbReference type="Pfam" id="PF09382">
    <property type="entry name" value="RQC"/>
    <property type="match status" value="1"/>
</dbReference>
<feature type="region of interest" description="Disordered" evidence="12">
    <location>
        <begin position="875"/>
        <end position="917"/>
    </location>
</feature>
<keyword evidence="4 11" id="KW-0378">Hydrolase</keyword>
<keyword evidence="7" id="KW-0238">DNA-binding</keyword>
<keyword evidence="5 11" id="KW-0347">Helicase</keyword>
<dbReference type="InterPro" id="IPR014001">
    <property type="entry name" value="Helicase_ATP-bd"/>
</dbReference>
<accession>A0A1X7R8J5</accession>
<dbReference type="InterPro" id="IPR001650">
    <property type="entry name" value="Helicase_C-like"/>
</dbReference>
<dbReference type="GO" id="GO:0043138">
    <property type="term" value="F:3'-5' DNA helicase activity"/>
    <property type="evidence" value="ECO:0007669"/>
    <property type="project" value="UniProtKB-EC"/>
</dbReference>
<keyword evidence="3 11" id="KW-0547">Nucleotide-binding</keyword>
<dbReference type="InterPro" id="IPR032284">
    <property type="entry name" value="RecQ_Zn-bd"/>
</dbReference>
<evidence type="ECO:0000256" key="1">
    <source>
        <dbReference type="ARBA" id="ARBA00004123"/>
    </source>
</evidence>
<dbReference type="PANTHER" id="PTHR13710">
    <property type="entry name" value="DNA HELICASE RECQ FAMILY MEMBER"/>
    <property type="match status" value="1"/>
</dbReference>
<dbReference type="CDD" id="cd17920">
    <property type="entry name" value="DEXHc_RecQ"/>
    <property type="match status" value="1"/>
</dbReference>
<dbReference type="GO" id="GO:0006312">
    <property type="term" value="P:mitotic recombination"/>
    <property type="evidence" value="ECO:0007669"/>
    <property type="project" value="UniProtKB-ARBA"/>
</dbReference>
<dbReference type="GO" id="GO:0006260">
    <property type="term" value="P:DNA replication"/>
    <property type="evidence" value="ECO:0007669"/>
    <property type="project" value="InterPro"/>
</dbReference>
<dbReference type="Proteomes" id="UP000196158">
    <property type="component" value="Unassembled WGS sequence"/>
</dbReference>
<dbReference type="FunFam" id="3.40.50.300:FF:000296">
    <property type="entry name" value="ATP-dependent DNA helicase RecQ"/>
    <property type="match status" value="1"/>
</dbReference>
<dbReference type="GO" id="GO:0005524">
    <property type="term" value="F:ATP binding"/>
    <property type="evidence" value="ECO:0007669"/>
    <property type="project" value="UniProtKB-KW"/>
</dbReference>
<proteinExistence type="inferred from homology"/>
<feature type="compositionally biased region" description="Basic residues" evidence="12">
    <location>
        <begin position="892"/>
        <end position="917"/>
    </location>
</feature>
<dbReference type="EMBL" id="FXLY01000008">
    <property type="protein sequence ID" value="SMN21556.1"/>
    <property type="molecule type" value="Genomic_DNA"/>
</dbReference>
<feature type="domain" description="Helicase C-terminal" evidence="14">
    <location>
        <begin position="487"/>
        <end position="633"/>
    </location>
</feature>
<dbReference type="GO" id="GO:0000724">
    <property type="term" value="P:double-strand break repair via homologous recombination"/>
    <property type="evidence" value="ECO:0007669"/>
    <property type="project" value="UniProtKB-ARBA"/>
</dbReference>
<evidence type="ECO:0000256" key="7">
    <source>
        <dbReference type="ARBA" id="ARBA00023125"/>
    </source>
</evidence>
<protein>
    <recommendedName>
        <fullName evidence="11">ATP-dependent DNA helicase</fullName>
        <ecNumber evidence="11">5.6.2.4</ecNumber>
    </recommendedName>
</protein>
<dbReference type="PANTHER" id="PTHR13710:SF153">
    <property type="entry name" value="RECQ-LIKE DNA HELICASE BLM"/>
    <property type="match status" value="1"/>
</dbReference>
<dbReference type="InterPro" id="IPR002464">
    <property type="entry name" value="DNA/RNA_helicase_DEAH_CS"/>
</dbReference>
<dbReference type="PROSITE" id="PS51192">
    <property type="entry name" value="HELICASE_ATP_BIND_1"/>
    <property type="match status" value="1"/>
</dbReference>
<evidence type="ECO:0000256" key="6">
    <source>
        <dbReference type="ARBA" id="ARBA00022840"/>
    </source>
</evidence>
<dbReference type="AlphaFoldDB" id="A0A1X7R8J5"/>
<dbReference type="SMART" id="SM00487">
    <property type="entry name" value="DEXDc"/>
    <property type="match status" value="1"/>
</dbReference>
<evidence type="ECO:0000256" key="10">
    <source>
        <dbReference type="ARBA" id="ARBA00034617"/>
    </source>
</evidence>
<gene>
    <name evidence="15" type="ORF">KASA_0K02266G</name>
</gene>
<dbReference type="GO" id="GO:0016887">
    <property type="term" value="F:ATP hydrolysis activity"/>
    <property type="evidence" value="ECO:0007669"/>
    <property type="project" value="RHEA"/>
</dbReference>
<evidence type="ECO:0000256" key="12">
    <source>
        <dbReference type="SAM" id="MobiDB-lite"/>
    </source>
</evidence>
<comment type="catalytic activity">
    <reaction evidence="10 11">
        <text>Couples ATP hydrolysis with the unwinding of duplex DNA by translocating in the 3'-5' direction.</text>
        <dbReference type="EC" id="5.6.2.4"/>
    </reaction>
</comment>
<evidence type="ECO:0000256" key="3">
    <source>
        <dbReference type="ARBA" id="ARBA00022741"/>
    </source>
</evidence>
<evidence type="ECO:0000256" key="4">
    <source>
        <dbReference type="ARBA" id="ARBA00022801"/>
    </source>
</evidence>
<dbReference type="GO" id="GO:0000729">
    <property type="term" value="P:DNA double-strand break processing"/>
    <property type="evidence" value="ECO:0007669"/>
    <property type="project" value="UniProtKB-ARBA"/>
</dbReference>
<reference evidence="15 16" key="1">
    <citation type="submission" date="2017-04" db="EMBL/GenBank/DDBJ databases">
        <authorList>
            <person name="Afonso C.L."/>
            <person name="Miller P.J."/>
            <person name="Scott M.A."/>
            <person name="Spackman E."/>
            <person name="Goraichik I."/>
            <person name="Dimitrov K.M."/>
            <person name="Suarez D.L."/>
            <person name="Swayne D.E."/>
        </authorList>
    </citation>
    <scope>NUCLEOTIDE SEQUENCE [LARGE SCALE GENOMIC DNA]</scope>
</reference>
<dbReference type="SMART" id="SM00490">
    <property type="entry name" value="HELICc"/>
    <property type="match status" value="1"/>
</dbReference>
<dbReference type="GO" id="GO:0005634">
    <property type="term" value="C:nucleus"/>
    <property type="evidence" value="ECO:0007669"/>
    <property type="project" value="UniProtKB-SubCell"/>
</dbReference>
<organism evidence="15 16">
    <name type="scientific">Maudiozyma saulgeensis</name>
    <dbReference type="NCBI Taxonomy" id="1789683"/>
    <lineage>
        <taxon>Eukaryota</taxon>
        <taxon>Fungi</taxon>
        <taxon>Dikarya</taxon>
        <taxon>Ascomycota</taxon>
        <taxon>Saccharomycotina</taxon>
        <taxon>Saccharomycetes</taxon>
        <taxon>Saccharomycetales</taxon>
        <taxon>Saccharomycetaceae</taxon>
        <taxon>Maudiozyma</taxon>
    </lineage>
</organism>
<evidence type="ECO:0000256" key="9">
    <source>
        <dbReference type="ARBA" id="ARBA00023242"/>
    </source>
</evidence>
<dbReference type="FunFam" id="3.40.50.300:FF:000340">
    <property type="entry name" value="Bloom syndrome, RecQ helicase"/>
    <property type="match status" value="1"/>
</dbReference>
<dbReference type="Pfam" id="PF16124">
    <property type="entry name" value="RecQ_Zn_bind"/>
    <property type="match status" value="1"/>
</dbReference>
<dbReference type="EC" id="5.6.2.4" evidence="11"/>
<dbReference type="InterPro" id="IPR004589">
    <property type="entry name" value="DNA_helicase_ATP-dep_RecQ"/>
</dbReference>
<comment type="similarity">
    <text evidence="2 11">Belongs to the helicase family. RecQ subfamily.</text>
</comment>
<dbReference type="STRING" id="1789683.A0A1X7R8J5"/>
<evidence type="ECO:0000256" key="5">
    <source>
        <dbReference type="ARBA" id="ARBA00022806"/>
    </source>
</evidence>
<dbReference type="OrthoDB" id="10261556at2759"/>
<evidence type="ECO:0000259" key="13">
    <source>
        <dbReference type="PROSITE" id="PS51192"/>
    </source>
</evidence>
<dbReference type="SUPFAM" id="SSF46785">
    <property type="entry name" value="Winged helix' DNA-binding domain"/>
    <property type="match status" value="1"/>
</dbReference>